<comment type="caution">
    <text evidence="8">The sequence shown here is derived from an EMBL/GenBank/DDBJ whole genome shotgun (WGS) entry which is preliminary data.</text>
</comment>
<dbReference type="InterPro" id="IPR035952">
    <property type="entry name" value="Rhomboid-like_sf"/>
</dbReference>
<dbReference type="PANTHER" id="PTHR43731:SF26">
    <property type="entry name" value="RHOMBOID-LIKE PROTEIN 10, CHLOROPLASTIC"/>
    <property type="match status" value="1"/>
</dbReference>
<name>A0ABT0N267_9GAMM</name>
<dbReference type="GO" id="GO:0006508">
    <property type="term" value="P:proteolysis"/>
    <property type="evidence" value="ECO:0007669"/>
    <property type="project" value="UniProtKB-KW"/>
</dbReference>
<keyword evidence="2 5" id="KW-0812">Transmembrane</keyword>
<feature type="domain" description="Peptidase S54 rhomboid" evidence="6">
    <location>
        <begin position="194"/>
        <end position="337"/>
    </location>
</feature>
<dbReference type="GO" id="GO:0008233">
    <property type="term" value="F:peptidase activity"/>
    <property type="evidence" value="ECO:0007669"/>
    <property type="project" value="UniProtKB-KW"/>
</dbReference>
<sequence>MALKCPVCADRALDAFEFHGEEVDCCHHCGGLWFENGELNSALSTADNDDDAVRAEENLGKHLGKTQIHCIHCDIPLERYHLMEEFQLEVEVCHKCSGVFIEGHEREKVVSSPKVRQLVGELNGKVGFKTWIFQFLSQMPVEFNLKPKITPWVTYTLIALNVLIFLMYGMSNKNTLWVYEHLSIQAAQVMDMSEPWTLLTHMFLHGGWMHLIGNMYFLYVVGDNLEDAMGRRKYLLSYLACGLVAAFAQIAADPASMIYNVGASGAIAGLFGMYLMWFRHASLTFMFLIYQKKLSPPMFFALWLLFNFVGLLFGGQGVAYWAHIGGFVAGLAIGWKMKQGIMERNPTLSLLNQPEVKISR</sequence>
<dbReference type="InterPro" id="IPR027392">
    <property type="entry name" value="TF_Znf"/>
</dbReference>
<dbReference type="InterPro" id="IPR050925">
    <property type="entry name" value="Rhomboid_protease_S54"/>
</dbReference>
<reference evidence="8 9" key="1">
    <citation type="submission" date="2022-01" db="EMBL/GenBank/DDBJ databases">
        <title>Whole genome-based taxonomy of the Shewanellaceae.</title>
        <authorList>
            <person name="Martin-Rodriguez A.J."/>
        </authorList>
    </citation>
    <scope>NUCLEOTIDE SEQUENCE [LARGE SCALE GENOMIC DNA]</scope>
    <source>
        <strain evidence="8 9">DSM 21332</strain>
    </source>
</reference>
<proteinExistence type="predicted"/>
<evidence type="ECO:0000313" key="9">
    <source>
        <dbReference type="Proteomes" id="UP001202831"/>
    </source>
</evidence>
<evidence type="ECO:0000256" key="1">
    <source>
        <dbReference type="ARBA" id="ARBA00004141"/>
    </source>
</evidence>
<dbReference type="Proteomes" id="UP001202831">
    <property type="component" value="Unassembled WGS sequence"/>
</dbReference>
<feature type="transmembrane region" description="Helical" evidence="5">
    <location>
        <begin position="298"/>
        <end position="314"/>
    </location>
</feature>
<feature type="transmembrane region" description="Helical" evidence="5">
    <location>
        <begin position="152"/>
        <end position="170"/>
    </location>
</feature>
<keyword evidence="8" id="KW-0378">Hydrolase</keyword>
<evidence type="ECO:0000259" key="6">
    <source>
        <dbReference type="Pfam" id="PF01694"/>
    </source>
</evidence>
<evidence type="ECO:0000259" key="7">
    <source>
        <dbReference type="Pfam" id="PF13453"/>
    </source>
</evidence>
<dbReference type="InterPro" id="IPR022764">
    <property type="entry name" value="Peptidase_S54_rhomboid_dom"/>
</dbReference>
<protein>
    <submittedName>
        <fullName evidence="8">Rhomboid family intramembrane serine protease</fullName>
        <ecNumber evidence="8">3.4.21.105</ecNumber>
    </submittedName>
</protein>
<accession>A0ABT0N267</accession>
<evidence type="ECO:0000256" key="3">
    <source>
        <dbReference type="ARBA" id="ARBA00022989"/>
    </source>
</evidence>
<dbReference type="RefSeq" id="WP_249247365.1">
    <property type="nucleotide sequence ID" value="NZ_JAKIKT010000001.1"/>
</dbReference>
<comment type="subcellular location">
    <subcellularLocation>
        <location evidence="1">Membrane</location>
        <topology evidence="1">Multi-pass membrane protein</topology>
    </subcellularLocation>
</comment>
<dbReference type="Pfam" id="PF13453">
    <property type="entry name" value="Zn_ribbon_TFIIB"/>
    <property type="match status" value="1"/>
</dbReference>
<evidence type="ECO:0000256" key="2">
    <source>
        <dbReference type="ARBA" id="ARBA00022692"/>
    </source>
</evidence>
<keyword evidence="4 5" id="KW-0472">Membrane</keyword>
<feature type="domain" description="Transcription factor zinc-finger" evidence="7">
    <location>
        <begin position="4"/>
        <end position="43"/>
    </location>
</feature>
<dbReference type="Gene3D" id="1.20.1540.10">
    <property type="entry name" value="Rhomboid-like"/>
    <property type="match status" value="1"/>
</dbReference>
<gene>
    <name evidence="8" type="ORF">L2725_01860</name>
</gene>
<keyword evidence="3 5" id="KW-1133">Transmembrane helix</keyword>
<feature type="transmembrane region" description="Helical" evidence="5">
    <location>
        <begin position="202"/>
        <end position="222"/>
    </location>
</feature>
<dbReference type="EMBL" id="JAKIKT010000001">
    <property type="protein sequence ID" value="MCL2912539.1"/>
    <property type="molecule type" value="Genomic_DNA"/>
</dbReference>
<keyword evidence="8" id="KW-0645">Protease</keyword>
<dbReference type="SUPFAM" id="SSF144091">
    <property type="entry name" value="Rhomboid-like"/>
    <property type="match status" value="1"/>
</dbReference>
<organism evidence="8 9">
    <name type="scientific">Shewanella corallii</name>
    <dbReference type="NCBI Taxonomy" id="560080"/>
    <lineage>
        <taxon>Bacteria</taxon>
        <taxon>Pseudomonadati</taxon>
        <taxon>Pseudomonadota</taxon>
        <taxon>Gammaproteobacteria</taxon>
        <taxon>Alteromonadales</taxon>
        <taxon>Shewanellaceae</taxon>
        <taxon>Shewanella</taxon>
    </lineage>
</organism>
<evidence type="ECO:0000256" key="5">
    <source>
        <dbReference type="SAM" id="Phobius"/>
    </source>
</evidence>
<feature type="transmembrane region" description="Helical" evidence="5">
    <location>
        <begin position="258"/>
        <end position="277"/>
    </location>
</feature>
<dbReference type="PANTHER" id="PTHR43731">
    <property type="entry name" value="RHOMBOID PROTEASE"/>
    <property type="match status" value="1"/>
</dbReference>
<feature type="transmembrane region" description="Helical" evidence="5">
    <location>
        <begin position="234"/>
        <end position="252"/>
    </location>
</feature>
<keyword evidence="9" id="KW-1185">Reference proteome</keyword>
<evidence type="ECO:0000313" key="8">
    <source>
        <dbReference type="EMBL" id="MCL2912539.1"/>
    </source>
</evidence>
<dbReference type="EC" id="3.4.21.105" evidence="8"/>
<dbReference type="Pfam" id="PF01694">
    <property type="entry name" value="Rhomboid"/>
    <property type="match status" value="1"/>
</dbReference>
<evidence type="ECO:0000256" key="4">
    <source>
        <dbReference type="ARBA" id="ARBA00023136"/>
    </source>
</evidence>